<name>A0ACC1SJ09_9HYPO</name>
<organism evidence="1 2">
    <name type="scientific">Fusarium decemcellulare</name>
    <dbReference type="NCBI Taxonomy" id="57161"/>
    <lineage>
        <taxon>Eukaryota</taxon>
        <taxon>Fungi</taxon>
        <taxon>Dikarya</taxon>
        <taxon>Ascomycota</taxon>
        <taxon>Pezizomycotina</taxon>
        <taxon>Sordariomycetes</taxon>
        <taxon>Hypocreomycetidae</taxon>
        <taxon>Hypocreales</taxon>
        <taxon>Nectriaceae</taxon>
        <taxon>Fusarium</taxon>
        <taxon>Fusarium decemcellulare species complex</taxon>
    </lineage>
</organism>
<accession>A0ACC1SJ09</accession>
<gene>
    <name evidence="1" type="ORF">NM208_g4971</name>
</gene>
<dbReference type="EMBL" id="JANRMS010000396">
    <property type="protein sequence ID" value="KAJ3540645.1"/>
    <property type="molecule type" value="Genomic_DNA"/>
</dbReference>
<evidence type="ECO:0000313" key="1">
    <source>
        <dbReference type="EMBL" id="KAJ3540645.1"/>
    </source>
</evidence>
<comment type="caution">
    <text evidence="1">The sequence shown here is derived from an EMBL/GenBank/DDBJ whole genome shotgun (WGS) entry which is preliminary data.</text>
</comment>
<evidence type="ECO:0000313" key="2">
    <source>
        <dbReference type="Proteomes" id="UP001148629"/>
    </source>
</evidence>
<proteinExistence type="predicted"/>
<sequence length="219" mass="23507">MKFSTITTLVSINAGVSLAAPGGPTLTKRAITSLTGDNGITTPLPIQPGMVDNCNGFYFVKKGDDCARVSKYYGISFDQFKEWNPSVGDECFGLWADANVCIRTIGYVPPTSAACFGGDDIKPWGKNKADALDAARDWCYNKGGAQRYDIDQKKTACIDAPSGDGKFNFAITNEHGRSLTVPASKCEFLLALPINGCEEGGQGKTESWLIETTFETGKC</sequence>
<dbReference type="Proteomes" id="UP001148629">
    <property type="component" value="Unassembled WGS sequence"/>
</dbReference>
<reference evidence="1" key="1">
    <citation type="submission" date="2022-08" db="EMBL/GenBank/DDBJ databases">
        <title>Genome Sequence of Fusarium decemcellulare.</title>
        <authorList>
            <person name="Buettner E."/>
        </authorList>
    </citation>
    <scope>NUCLEOTIDE SEQUENCE</scope>
    <source>
        <strain evidence="1">Babe19</strain>
    </source>
</reference>
<keyword evidence="2" id="KW-1185">Reference proteome</keyword>
<protein>
    <submittedName>
        <fullName evidence="1">Uncharacterized protein</fullName>
    </submittedName>
</protein>